<dbReference type="InterPro" id="IPR020904">
    <property type="entry name" value="Sc_DH/Rdtase_CS"/>
</dbReference>
<protein>
    <submittedName>
        <fullName evidence="4">Putative ketoacyl reductase</fullName>
        <ecNumber evidence="4">1.3.1.-</ecNumber>
    </submittedName>
</protein>
<dbReference type="EMBL" id="PVNK01000165">
    <property type="protein sequence ID" value="PRP96538.1"/>
    <property type="molecule type" value="Genomic_DNA"/>
</dbReference>
<dbReference type="EC" id="1.3.1.-" evidence="4"/>
<dbReference type="InterPro" id="IPR002347">
    <property type="entry name" value="SDR_fam"/>
</dbReference>
<dbReference type="OrthoDB" id="9793825at2"/>
<dbReference type="InterPro" id="IPR036291">
    <property type="entry name" value="NAD(P)-bd_dom_sf"/>
</dbReference>
<evidence type="ECO:0000256" key="3">
    <source>
        <dbReference type="RuleBase" id="RU000363"/>
    </source>
</evidence>
<evidence type="ECO:0000256" key="1">
    <source>
        <dbReference type="ARBA" id="ARBA00006484"/>
    </source>
</evidence>
<sequence length="258" mass="26435">MSDTSLQTTPSSTPPLQSAIVTGASRGLGLGVARSLAVDHGLGVALVAREQTALDAAVAQLRAAGAEVIGIVADVSDKRAIHRIVGQAAAALGDIDVLVNNASSLGPTPLRALLDSECEDFGGVLETNLLGPFRLTKAVLGSMVLRGRGVAVQISSDAAVEAYPEWGLYGVSKAALDHLARIWAAELDGTGVRMLSVDPGEMNTRMHADAIPDADPSTLADPDAVGRVLAAMILEREGAPSGARLSAASWSTTERDVA</sequence>
<evidence type="ECO:0000313" key="5">
    <source>
        <dbReference type="Proteomes" id="UP000237968"/>
    </source>
</evidence>
<reference evidence="4 5" key="1">
    <citation type="submission" date="2018-03" db="EMBL/GenBank/DDBJ databases">
        <title>Draft Genome Sequences of the Obligatory Marine Myxobacteria Enhygromyxa salina SWB005.</title>
        <authorList>
            <person name="Poehlein A."/>
            <person name="Moghaddam J.A."/>
            <person name="Harms H."/>
            <person name="Alanjari M."/>
            <person name="Koenig G.M."/>
            <person name="Daniel R."/>
            <person name="Schaeberle T.F."/>
        </authorList>
    </citation>
    <scope>NUCLEOTIDE SEQUENCE [LARGE SCALE GENOMIC DNA]</scope>
    <source>
        <strain evidence="4 5">SWB005</strain>
    </source>
</reference>
<dbReference type="Gene3D" id="3.40.50.720">
    <property type="entry name" value="NAD(P)-binding Rossmann-like Domain"/>
    <property type="match status" value="1"/>
</dbReference>
<dbReference type="PANTHER" id="PTHR43669:SF3">
    <property type="entry name" value="ALCOHOL DEHYDROGENASE, PUTATIVE (AFU_ORTHOLOGUE AFUA_3G03445)-RELATED"/>
    <property type="match status" value="1"/>
</dbReference>
<dbReference type="SUPFAM" id="SSF51735">
    <property type="entry name" value="NAD(P)-binding Rossmann-fold domains"/>
    <property type="match status" value="1"/>
</dbReference>
<dbReference type="Proteomes" id="UP000237968">
    <property type="component" value="Unassembled WGS sequence"/>
</dbReference>
<comment type="similarity">
    <text evidence="1 3">Belongs to the short-chain dehydrogenases/reductases (SDR) family.</text>
</comment>
<dbReference type="CDD" id="cd05233">
    <property type="entry name" value="SDR_c"/>
    <property type="match status" value="1"/>
</dbReference>
<keyword evidence="2 4" id="KW-0560">Oxidoreductase</keyword>
<dbReference type="PRINTS" id="PR00081">
    <property type="entry name" value="GDHRDH"/>
</dbReference>
<dbReference type="AlphaFoldDB" id="A0A2S9XUI8"/>
<dbReference type="PROSITE" id="PS00061">
    <property type="entry name" value="ADH_SHORT"/>
    <property type="match status" value="1"/>
</dbReference>
<organism evidence="4 5">
    <name type="scientific">Enhygromyxa salina</name>
    <dbReference type="NCBI Taxonomy" id="215803"/>
    <lineage>
        <taxon>Bacteria</taxon>
        <taxon>Pseudomonadati</taxon>
        <taxon>Myxococcota</taxon>
        <taxon>Polyangia</taxon>
        <taxon>Nannocystales</taxon>
        <taxon>Nannocystaceae</taxon>
        <taxon>Enhygromyxa</taxon>
    </lineage>
</organism>
<name>A0A2S9XUI8_9BACT</name>
<dbReference type="PANTHER" id="PTHR43669">
    <property type="entry name" value="5-KETO-D-GLUCONATE 5-REDUCTASE"/>
    <property type="match status" value="1"/>
</dbReference>
<evidence type="ECO:0000256" key="2">
    <source>
        <dbReference type="ARBA" id="ARBA00023002"/>
    </source>
</evidence>
<evidence type="ECO:0000313" key="4">
    <source>
        <dbReference type="EMBL" id="PRP96538.1"/>
    </source>
</evidence>
<comment type="caution">
    <text evidence="4">The sequence shown here is derived from an EMBL/GenBank/DDBJ whole genome shotgun (WGS) entry which is preliminary data.</text>
</comment>
<dbReference type="GO" id="GO:0016491">
    <property type="term" value="F:oxidoreductase activity"/>
    <property type="evidence" value="ECO:0007669"/>
    <property type="project" value="UniProtKB-KW"/>
</dbReference>
<dbReference type="Pfam" id="PF00106">
    <property type="entry name" value="adh_short"/>
    <property type="match status" value="1"/>
</dbReference>
<proteinExistence type="inferred from homology"/>
<dbReference type="PRINTS" id="PR00080">
    <property type="entry name" value="SDRFAMILY"/>
</dbReference>
<gene>
    <name evidence="4" type="primary">actIII_2</name>
    <name evidence="4" type="ORF">ENSA5_36140</name>
</gene>
<accession>A0A2S9XUI8</accession>
<keyword evidence="5" id="KW-1185">Reference proteome</keyword>